<evidence type="ECO:0000256" key="5">
    <source>
        <dbReference type="SAM" id="MobiDB-lite"/>
    </source>
</evidence>
<dbReference type="PROSITE" id="PS50847">
    <property type="entry name" value="GRAM_POS_ANCHORING"/>
    <property type="match status" value="1"/>
</dbReference>
<dbReference type="Proteomes" id="UP000198402">
    <property type="component" value="Unassembled WGS sequence"/>
</dbReference>
<feature type="compositionally biased region" description="Low complexity" evidence="5">
    <location>
        <begin position="2020"/>
        <end position="2069"/>
    </location>
</feature>
<evidence type="ECO:0000259" key="7">
    <source>
        <dbReference type="PROSITE" id="PS50847"/>
    </source>
</evidence>
<dbReference type="NCBIfam" id="TIGR03715">
    <property type="entry name" value="KxYKxGKxW"/>
    <property type="match status" value="1"/>
</dbReference>
<feature type="compositionally biased region" description="Polar residues" evidence="5">
    <location>
        <begin position="1570"/>
        <end position="1584"/>
    </location>
</feature>
<evidence type="ECO:0000256" key="3">
    <source>
        <dbReference type="ARBA" id="ARBA00022729"/>
    </source>
</evidence>
<dbReference type="InterPro" id="IPR022263">
    <property type="entry name" value="KxYKxGKxW"/>
</dbReference>
<keyword evidence="2" id="KW-0964">Secreted</keyword>
<comment type="caution">
    <text evidence="8">The sequence shown here is derived from an EMBL/GenBank/DDBJ whole genome shotgun (WGS) entry which is preliminary data.</text>
</comment>
<accession>A0A1Z5IHA1</accession>
<feature type="compositionally biased region" description="Polar residues" evidence="5">
    <location>
        <begin position="103"/>
        <end position="125"/>
    </location>
</feature>
<dbReference type="Gene3D" id="2.60.40.4300">
    <property type="match status" value="2"/>
</dbReference>
<evidence type="ECO:0000256" key="4">
    <source>
        <dbReference type="ARBA" id="ARBA00023088"/>
    </source>
</evidence>
<keyword evidence="9" id="KW-1185">Reference proteome</keyword>
<feature type="region of interest" description="Disordered" evidence="5">
    <location>
        <begin position="1882"/>
        <end position="1992"/>
    </location>
</feature>
<dbReference type="RefSeq" id="WP_159459463.1">
    <property type="nucleotide sequence ID" value="NZ_BCMG01000004.1"/>
</dbReference>
<dbReference type="Gene3D" id="3.10.20.470">
    <property type="match status" value="1"/>
</dbReference>
<dbReference type="STRING" id="1302250.GCA_001313225_00574"/>
<dbReference type="EMBL" id="BCMG01000004">
    <property type="protein sequence ID" value="GAX01059.1"/>
    <property type="molecule type" value="Genomic_DNA"/>
</dbReference>
<keyword evidence="1" id="KW-0134">Cell wall</keyword>
<dbReference type="Pfam" id="PF19258">
    <property type="entry name" value="KxYKxGKxW_sig"/>
    <property type="match status" value="1"/>
</dbReference>
<dbReference type="Pfam" id="PF17966">
    <property type="entry name" value="Muc_B2"/>
    <property type="match status" value="1"/>
</dbReference>
<feature type="compositionally biased region" description="Polar residues" evidence="5">
    <location>
        <begin position="207"/>
        <end position="229"/>
    </location>
</feature>
<evidence type="ECO:0000313" key="9">
    <source>
        <dbReference type="Proteomes" id="UP000198402"/>
    </source>
</evidence>
<feature type="region of interest" description="Disordered" evidence="5">
    <location>
        <begin position="50"/>
        <end position="229"/>
    </location>
</feature>
<feature type="compositionally biased region" description="Low complexity" evidence="5">
    <location>
        <begin position="1914"/>
        <end position="1929"/>
    </location>
</feature>
<keyword evidence="6" id="KW-0472">Membrane</keyword>
<proteinExistence type="predicted"/>
<feature type="domain" description="Gram-positive cocci surface proteins LPxTG" evidence="7">
    <location>
        <begin position="2070"/>
        <end position="2107"/>
    </location>
</feature>
<protein>
    <submittedName>
        <fullName evidence="8">Gram positive anchor domain protein</fullName>
    </submittedName>
</protein>
<evidence type="ECO:0000256" key="2">
    <source>
        <dbReference type="ARBA" id="ARBA00022525"/>
    </source>
</evidence>
<feature type="region of interest" description="Disordered" evidence="5">
    <location>
        <begin position="1570"/>
        <end position="1595"/>
    </location>
</feature>
<evidence type="ECO:0000256" key="6">
    <source>
        <dbReference type="SAM" id="Phobius"/>
    </source>
</evidence>
<keyword evidence="6" id="KW-1133">Transmembrane helix</keyword>
<sequence>MNIFKQKLARCNAKNEHYKMYKVGRKWLFASASVLAMSQFLLVGTAKADTADATATDTPTTTQVTTANTAATSSAATLKTAPTTKTVPTTDTVKANAGEKENNQTQTDTKNAATKQNNAQQTPAATTGDKVTTAVKPSATQQPTRTDSQKAPVKTAPATGNQPVTTADSTQKSAPKTAVTATDPKVVATTTATQVNSKTTDTTDTTQKASTPNNQKTSQVVSAPDQAQQVKLPAGTKISVDAAGTTVYALPVNADLKAAQAAIAASGIKGPVEITVAADQISVNVNTSTYYYGDTPAQNAAQKGTDKPFYSGNVGDTIDTSKLGTTDADLKAAFADPSDPKGVYTVQVGTDPQLYNSLTAAIAANPKLAAGDIKVVYYSGAHFGYHDDQGQVQFLDKNIIPLTKGWLITQPSSLVNTVNNAPAGKIDMTAFNSALNRVKQSANATLNSRKTAMATAQAYMNSLASFKDGQVNADLVKSQDEPIGANPESYQGQNTSTGNSFKQEMTLYETQLQAVKTFLNSYTADSQKANATGAASQGTAELQNALAPISRTLADLASGMTQTDPYVSEPYVGPQNDGLGANPTLYDAMNAIGGGALGTTLTSDQAAQVSALITSLNNAANGRDTAAAAVGAVSGIDATLPTPEDAAQTANKKAVTDALKTVNTVLTDAQGSNSYDPNADGDDNNAAVVFYMKDLAQAVNAATYPYSLEPTVAPLKADLDAQIAKTKTPDDLAALNTAMTNLTAALTAANDKVGNDRTATNAQAQAILNALGAATVTLPASTTTAEQALQTAVTKAAADKGTTQEIKDAMNITIPVVQNIKNQLATGSTLPAGKTLPADSTRTITFTVTATPDKAGETDPSKYTVSYVPETPIASITPTKFDGFTGAVTNEGAVPANFDPTKETLNDATVTYTAEPSKITITYTDTDNDGATVGTDGPLSGTNGQSVTYSIPNGYELDGNPNLPTTFGIGQATNYTVKLKHKKVNAAPVTTTRTINVVQNAGDPTAPALPSGQTQKVTWTSVYDQVTKATTYTPSGNYDEIDPMPVAGYTVTVNGNATSITNTSTQTKPTDPTAVTITYTANPQSVTINYVDETGNAVGTATISGTTGSTTPYTLTAPNKYDLLTGQATTGNYTFKANGNTPITVTVSDHHDMGTMTTTATINQTGLPTAATTPVTVTWNTDTDQVTGKTTYTPASDLTVDSPTVEGYTPATNTVTVSTPTDGTKPTDQTINLAYTPATQTNTINYVDGSGKVVGTATITGKTGSSTPYTLTAPNKYDLPTGQATTGNYTFKAKDNTPITVTVSDHHDKGTMTTTATINQTGLPTAATKPVTVTWNTDTDQVTGKTTYTPASDLTVNSPKVDGYTPATNTVTVPTPTTGTKPTDQTIDLNYTPNVQTTTINYVDGTGKVIGTTTISGTTDNSTPYTLTVPANYDLSPNQEPTGSYFFEASGNTPITIHIQDHYDIVGATKTTRTIKYQLASGTTLAPGLTMPTSDVQTITYMVERSEVTGENVYTPYGGYAKVDIPTLQGYTASQTGTIPEDWPMVSGDKPKDAAPITITYTGKSVTAPDTLTIPSNKGNQTPAPGTVTGKTGDHINVNVPTVTGYTPDKTTVPATVNANGTITLDGPSAKTGDKGYVTYTANPQSIQVNFVDQDGKAIGGENGTVTLSGVSDGAVDYTPVFKEQQALLNQGYTVTKDSNKGKHGLDTATKTFTDYGEVPTYTVQLTTPQPVSKEQVNTDVPTANEYTVNYMTPIGTVAGSTTVDGNPGSSFDLTKKVPNGFVLTPGQKTIEVTIPKGQDPTKPLTFNVTWPAGQVGAPQQSRAKTNPDEPSANQYTINFTTPDGRVVGTTTVVGNPGSNFDVTNKVPNGFVPVTANDDKGTIAANQDSKNPIVVNVKSPTSTDTQHDTGQPVGPANPTNTTQPTAGPGSDIKSNGTQPGAAVIAQPGKTTKGESTGSQPGVAVKPKKKNVDSSPVSTQGKSNPSNNGETTALNAGEAVSGKSAAGQGTADAYAVTTANGSSQAAVQGQQAAAQQTVAQSQQQAAAQSQGQTQVNGNNQGQNQSANKGQLPQTNESQSSVMATIGLGLLSLLSVFGLGKKRRKSDDQ</sequence>
<feature type="compositionally biased region" description="Polar residues" evidence="5">
    <location>
        <begin position="1972"/>
        <end position="1992"/>
    </location>
</feature>
<dbReference type="InterPro" id="IPR019931">
    <property type="entry name" value="LPXTG_anchor"/>
</dbReference>
<keyword evidence="6" id="KW-0812">Transmembrane</keyword>
<evidence type="ECO:0000313" key="8">
    <source>
        <dbReference type="EMBL" id="GAX01059.1"/>
    </source>
</evidence>
<feature type="region of interest" description="Disordered" evidence="5">
    <location>
        <begin position="2017"/>
        <end position="2078"/>
    </location>
</feature>
<dbReference type="NCBIfam" id="TIGR01167">
    <property type="entry name" value="LPXTG_anchor"/>
    <property type="match status" value="1"/>
</dbReference>
<feature type="region of interest" description="Disordered" evidence="5">
    <location>
        <begin position="1357"/>
        <end position="1383"/>
    </location>
</feature>
<organism evidence="8 9">
    <name type="scientific">Secundilactobacillus silagei JCM 19001</name>
    <dbReference type="NCBI Taxonomy" id="1302250"/>
    <lineage>
        <taxon>Bacteria</taxon>
        <taxon>Bacillati</taxon>
        <taxon>Bacillota</taxon>
        <taxon>Bacilli</taxon>
        <taxon>Lactobacillales</taxon>
        <taxon>Lactobacillaceae</taxon>
        <taxon>Secundilactobacillus</taxon>
    </lineage>
</organism>
<reference evidence="8 9" key="1">
    <citation type="submission" date="2015-11" db="EMBL/GenBank/DDBJ databases">
        <title>Draft genome sequences of new species of the genus Lactobacillus isolated from orchardgrass silage.</title>
        <authorList>
            <person name="Tohno M."/>
            <person name="Tanizawa Y."/>
            <person name="Arita M."/>
        </authorList>
    </citation>
    <scope>NUCLEOTIDE SEQUENCE [LARGE SCALE GENOMIC DNA]</scope>
    <source>
        <strain evidence="8 9">IWT126</strain>
    </source>
</reference>
<evidence type="ECO:0000256" key="1">
    <source>
        <dbReference type="ARBA" id="ARBA00022512"/>
    </source>
</evidence>
<keyword evidence="4" id="KW-0572">Peptidoglycan-anchor</keyword>
<feature type="compositionally biased region" description="Low complexity" evidence="5">
    <location>
        <begin position="50"/>
        <end position="95"/>
    </location>
</feature>
<feature type="compositionally biased region" description="Low complexity" evidence="5">
    <location>
        <begin position="1365"/>
        <end position="1383"/>
    </location>
</feature>
<feature type="compositionally biased region" description="Polar residues" evidence="5">
    <location>
        <begin position="158"/>
        <end position="174"/>
    </location>
</feature>
<feature type="compositionally biased region" description="Polar residues" evidence="5">
    <location>
        <begin position="188"/>
        <end position="198"/>
    </location>
</feature>
<dbReference type="Gene3D" id="3.10.20.320">
    <property type="entry name" value="Putative peptidoglycan bound protein (lpxtg motif)"/>
    <property type="match status" value="4"/>
</dbReference>
<keyword evidence="3" id="KW-0732">Signal</keyword>
<dbReference type="InterPro" id="IPR041495">
    <property type="entry name" value="Mub_B2"/>
</dbReference>
<gene>
    <name evidence="8" type="ORF">IWT126_01084</name>
</gene>
<dbReference type="OrthoDB" id="2279991at2"/>
<name>A0A1Z5IHA1_9LACO</name>
<feature type="transmembrane region" description="Helical" evidence="6">
    <location>
        <begin position="2079"/>
        <end position="2098"/>
    </location>
</feature>
<dbReference type="Pfam" id="PF00746">
    <property type="entry name" value="Gram_pos_anchor"/>
    <property type="match status" value="1"/>
</dbReference>